<sequence length="26" mass="3087">MHTWTQALKSFIYSANIKIEHLLINN</sequence>
<reference evidence="1" key="1">
    <citation type="submission" date="2014-11" db="EMBL/GenBank/DDBJ databases">
        <authorList>
            <person name="Amaro Gonzalez C."/>
        </authorList>
    </citation>
    <scope>NUCLEOTIDE SEQUENCE</scope>
</reference>
<accession>A0A0E9SKP3</accession>
<evidence type="ECO:0000313" key="1">
    <source>
        <dbReference type="EMBL" id="JAH41088.1"/>
    </source>
</evidence>
<protein>
    <submittedName>
        <fullName evidence="1">Uncharacterized protein</fullName>
    </submittedName>
</protein>
<reference evidence="1" key="2">
    <citation type="journal article" date="2015" name="Fish Shellfish Immunol.">
        <title>Early steps in the European eel (Anguilla anguilla)-Vibrio vulnificus interaction in the gills: Role of the RtxA13 toxin.</title>
        <authorList>
            <person name="Callol A."/>
            <person name="Pajuelo D."/>
            <person name="Ebbesson L."/>
            <person name="Teles M."/>
            <person name="MacKenzie S."/>
            <person name="Amaro C."/>
        </authorList>
    </citation>
    <scope>NUCLEOTIDE SEQUENCE</scope>
</reference>
<proteinExistence type="predicted"/>
<dbReference type="EMBL" id="GBXM01067489">
    <property type="protein sequence ID" value="JAH41088.1"/>
    <property type="molecule type" value="Transcribed_RNA"/>
</dbReference>
<name>A0A0E9SKP3_ANGAN</name>
<dbReference type="AlphaFoldDB" id="A0A0E9SKP3"/>
<organism evidence="1">
    <name type="scientific">Anguilla anguilla</name>
    <name type="common">European freshwater eel</name>
    <name type="synonym">Muraena anguilla</name>
    <dbReference type="NCBI Taxonomy" id="7936"/>
    <lineage>
        <taxon>Eukaryota</taxon>
        <taxon>Metazoa</taxon>
        <taxon>Chordata</taxon>
        <taxon>Craniata</taxon>
        <taxon>Vertebrata</taxon>
        <taxon>Euteleostomi</taxon>
        <taxon>Actinopterygii</taxon>
        <taxon>Neopterygii</taxon>
        <taxon>Teleostei</taxon>
        <taxon>Anguilliformes</taxon>
        <taxon>Anguillidae</taxon>
        <taxon>Anguilla</taxon>
    </lineage>
</organism>